<name>A0A7S3NJK1_9STRA</name>
<dbReference type="SMART" id="SM00727">
    <property type="entry name" value="STI1"/>
    <property type="match status" value="1"/>
</dbReference>
<dbReference type="AlphaFoldDB" id="A0A7S3NJK1"/>
<reference evidence="4" key="1">
    <citation type="submission" date="2021-01" db="EMBL/GenBank/DDBJ databases">
        <authorList>
            <person name="Corre E."/>
            <person name="Pelletier E."/>
            <person name="Niang G."/>
            <person name="Scheremetjew M."/>
            <person name="Finn R."/>
            <person name="Kale V."/>
            <person name="Holt S."/>
            <person name="Cochrane G."/>
            <person name="Meng A."/>
            <person name="Brown T."/>
            <person name="Cohen L."/>
        </authorList>
    </citation>
    <scope>NUCLEOTIDE SEQUENCE</scope>
    <source>
        <strain evidence="4">CCMP1510</strain>
    </source>
</reference>
<gene>
    <name evidence="4" type="ORF">ALAG00032_LOCUS12842</name>
</gene>
<feature type="compositionally biased region" description="Acidic residues" evidence="2">
    <location>
        <begin position="97"/>
        <end position="114"/>
    </location>
</feature>
<keyword evidence="1" id="KW-0677">Repeat</keyword>
<evidence type="ECO:0000256" key="1">
    <source>
        <dbReference type="ARBA" id="ARBA00022737"/>
    </source>
</evidence>
<dbReference type="Gene3D" id="1.10.260.100">
    <property type="match status" value="1"/>
</dbReference>
<evidence type="ECO:0000313" key="4">
    <source>
        <dbReference type="EMBL" id="CAE0372059.1"/>
    </source>
</evidence>
<dbReference type="Pfam" id="PF17830">
    <property type="entry name" value="STI1-HOP_DP"/>
    <property type="match status" value="1"/>
</dbReference>
<organism evidence="4">
    <name type="scientific">Aureoumbra lagunensis</name>
    <dbReference type="NCBI Taxonomy" id="44058"/>
    <lineage>
        <taxon>Eukaryota</taxon>
        <taxon>Sar</taxon>
        <taxon>Stramenopiles</taxon>
        <taxon>Ochrophyta</taxon>
        <taxon>Pelagophyceae</taxon>
        <taxon>Pelagomonadales</taxon>
        <taxon>Aureoumbra</taxon>
    </lineage>
</organism>
<dbReference type="InterPro" id="IPR041243">
    <property type="entry name" value="STI1/HOP_DP"/>
</dbReference>
<feature type="domain" description="STI1" evidence="3">
    <location>
        <begin position="16"/>
        <end position="55"/>
    </location>
</feature>
<feature type="compositionally biased region" description="Gly residues" evidence="2">
    <location>
        <begin position="1"/>
        <end position="13"/>
    </location>
</feature>
<feature type="region of interest" description="Disordered" evidence="2">
    <location>
        <begin position="1"/>
        <end position="20"/>
    </location>
</feature>
<accession>A0A7S3NJK1</accession>
<dbReference type="EMBL" id="HBIJ01019629">
    <property type="protein sequence ID" value="CAE0372059.1"/>
    <property type="molecule type" value="Transcribed_RNA"/>
</dbReference>
<feature type="compositionally biased region" description="Gly residues" evidence="2">
    <location>
        <begin position="66"/>
        <end position="84"/>
    </location>
</feature>
<evidence type="ECO:0000256" key="2">
    <source>
        <dbReference type="SAM" id="MobiDB-lite"/>
    </source>
</evidence>
<protein>
    <recommendedName>
        <fullName evidence="3">STI1 domain-containing protein</fullName>
    </recommendedName>
</protein>
<dbReference type="InterPro" id="IPR006636">
    <property type="entry name" value="STI1_HS-bd"/>
</dbReference>
<feature type="region of interest" description="Disordered" evidence="2">
    <location>
        <begin position="63"/>
        <end position="114"/>
    </location>
</feature>
<evidence type="ECO:0000259" key="3">
    <source>
        <dbReference type="SMART" id="SM00727"/>
    </source>
</evidence>
<sequence>MGGGMPGMGGGIPGMDPDLMASLQNPKVMAALQAMQSDPSKIMQYMSDPDVGPILQKMAAAAQSGGMPGMGGGMPGGMGGGMGMPGSSPNFGGGATGDDDDDELPDLEEVDEVD</sequence>
<proteinExistence type="predicted"/>